<protein>
    <submittedName>
        <fullName evidence="1">Uncharacterized protein</fullName>
    </submittedName>
</protein>
<dbReference type="RefSeq" id="WP_407326692.1">
    <property type="nucleotide sequence ID" value="NZ_CP136865.1"/>
</dbReference>
<proteinExistence type="predicted"/>
<sequence length="222" mass="24954">MSNWNEARSAKEHEHRLLVELSSEIEQNSKRTRTVGDGLLVGGAAARRVLSLIENQVGCEDDCWPVVVDLMHASQWQRPNIRRTTYDELRRAGLPSDRRIIESFEQYQAIHDRATFALETPPAYRSFVRQLLPIDLQDRYWQSCYIEDGGSERYLYPCAPSKDAGPVDRGVVEKVLDNAQLALLLREWTSIALVTGNALAFDQSAAAQAAINAIKLTIGEEA</sequence>
<name>A0ABZ0IC90_9GAMM</name>
<evidence type="ECO:0000313" key="1">
    <source>
        <dbReference type="EMBL" id="WOJ96000.1"/>
    </source>
</evidence>
<organism evidence="1 2">
    <name type="scientific">Congregibacter brevis</name>
    <dbReference type="NCBI Taxonomy" id="3081201"/>
    <lineage>
        <taxon>Bacteria</taxon>
        <taxon>Pseudomonadati</taxon>
        <taxon>Pseudomonadota</taxon>
        <taxon>Gammaproteobacteria</taxon>
        <taxon>Cellvibrionales</taxon>
        <taxon>Halieaceae</taxon>
        <taxon>Congregibacter</taxon>
    </lineage>
</organism>
<reference evidence="1 2" key="1">
    <citation type="submission" date="2023-10" db="EMBL/GenBank/DDBJ databases">
        <title>Two novel species belonging to the OM43/NOR5 clade.</title>
        <authorList>
            <person name="Park M."/>
        </authorList>
    </citation>
    <scope>NUCLEOTIDE SEQUENCE [LARGE SCALE GENOMIC DNA]</scope>
    <source>
        <strain evidence="1 2">IMCC45268</strain>
    </source>
</reference>
<accession>A0ABZ0IC90</accession>
<evidence type="ECO:0000313" key="2">
    <source>
        <dbReference type="Proteomes" id="UP001626549"/>
    </source>
</evidence>
<keyword evidence="2" id="KW-1185">Reference proteome</keyword>
<dbReference type="EMBL" id="CP136865">
    <property type="protein sequence ID" value="WOJ96000.1"/>
    <property type="molecule type" value="Genomic_DNA"/>
</dbReference>
<gene>
    <name evidence="1" type="ORF">R0137_12205</name>
</gene>
<dbReference type="Proteomes" id="UP001626549">
    <property type="component" value="Chromosome"/>
</dbReference>